<dbReference type="EMBL" id="BGPR01093792">
    <property type="protein sequence ID" value="GBM32302.1"/>
    <property type="molecule type" value="Genomic_DNA"/>
</dbReference>
<name>A0A4Y2ESR7_ARAVE</name>
<comment type="caution">
    <text evidence="1">The sequence shown here is derived from an EMBL/GenBank/DDBJ whole genome shotgun (WGS) entry which is preliminary data.</text>
</comment>
<organism evidence="1 2">
    <name type="scientific">Araneus ventricosus</name>
    <name type="common">Orbweaver spider</name>
    <name type="synonym">Epeira ventricosa</name>
    <dbReference type="NCBI Taxonomy" id="182803"/>
    <lineage>
        <taxon>Eukaryota</taxon>
        <taxon>Metazoa</taxon>
        <taxon>Ecdysozoa</taxon>
        <taxon>Arthropoda</taxon>
        <taxon>Chelicerata</taxon>
        <taxon>Arachnida</taxon>
        <taxon>Araneae</taxon>
        <taxon>Araneomorphae</taxon>
        <taxon>Entelegynae</taxon>
        <taxon>Araneoidea</taxon>
        <taxon>Araneidae</taxon>
        <taxon>Araneus</taxon>
    </lineage>
</organism>
<dbReference type="Proteomes" id="UP000499080">
    <property type="component" value="Unassembled WGS sequence"/>
</dbReference>
<accession>A0A4Y2ESR7</accession>
<proteinExistence type="predicted"/>
<protein>
    <submittedName>
        <fullName evidence="1">Uncharacterized protein</fullName>
    </submittedName>
</protein>
<feature type="non-terminal residue" evidence="1">
    <location>
        <position position="1"/>
    </location>
</feature>
<sequence length="55" mass="5780">MLFNWGAPRVLGEKPLDKEAGLSSLVGTRMIGTCPRLVIVSASYGRSHAVAGDGH</sequence>
<gene>
    <name evidence="1" type="ORF">AVEN_5658_1</name>
</gene>
<reference evidence="1 2" key="1">
    <citation type="journal article" date="2019" name="Sci. Rep.">
        <title>Orb-weaving spider Araneus ventricosus genome elucidates the spidroin gene catalogue.</title>
        <authorList>
            <person name="Kono N."/>
            <person name="Nakamura H."/>
            <person name="Ohtoshi R."/>
            <person name="Moran D.A.P."/>
            <person name="Shinohara A."/>
            <person name="Yoshida Y."/>
            <person name="Fujiwara M."/>
            <person name="Mori M."/>
            <person name="Tomita M."/>
            <person name="Arakawa K."/>
        </authorList>
    </citation>
    <scope>NUCLEOTIDE SEQUENCE [LARGE SCALE GENOMIC DNA]</scope>
</reference>
<evidence type="ECO:0000313" key="1">
    <source>
        <dbReference type="EMBL" id="GBM32302.1"/>
    </source>
</evidence>
<keyword evidence="2" id="KW-1185">Reference proteome</keyword>
<dbReference type="AlphaFoldDB" id="A0A4Y2ESR7"/>
<evidence type="ECO:0000313" key="2">
    <source>
        <dbReference type="Proteomes" id="UP000499080"/>
    </source>
</evidence>